<keyword evidence="4" id="KW-1185">Reference proteome</keyword>
<feature type="domain" description="Kazal-like" evidence="2">
    <location>
        <begin position="21"/>
        <end position="79"/>
    </location>
</feature>
<evidence type="ECO:0000259" key="2">
    <source>
        <dbReference type="PROSITE" id="PS51465"/>
    </source>
</evidence>
<dbReference type="Proteomes" id="UP000091820">
    <property type="component" value="Unassembled WGS sequence"/>
</dbReference>
<accession>A0A1A9WNQ5</accession>
<dbReference type="CDD" id="cd00104">
    <property type="entry name" value="KAZAL_FS"/>
    <property type="match status" value="1"/>
</dbReference>
<organism evidence="3 4">
    <name type="scientific">Glossina brevipalpis</name>
    <dbReference type="NCBI Taxonomy" id="37001"/>
    <lineage>
        <taxon>Eukaryota</taxon>
        <taxon>Metazoa</taxon>
        <taxon>Ecdysozoa</taxon>
        <taxon>Arthropoda</taxon>
        <taxon>Hexapoda</taxon>
        <taxon>Insecta</taxon>
        <taxon>Pterygota</taxon>
        <taxon>Neoptera</taxon>
        <taxon>Endopterygota</taxon>
        <taxon>Diptera</taxon>
        <taxon>Brachycera</taxon>
        <taxon>Muscomorpha</taxon>
        <taxon>Hippoboscoidea</taxon>
        <taxon>Glossinidae</taxon>
        <taxon>Glossina</taxon>
    </lineage>
</organism>
<dbReference type="EnsemblMetazoa" id="GBRI026387-RA">
    <property type="protein sequence ID" value="GBRI026387-PA"/>
    <property type="gene ID" value="GBRI026387"/>
</dbReference>
<reference evidence="4" key="1">
    <citation type="submission" date="2014-03" db="EMBL/GenBank/DDBJ databases">
        <authorList>
            <person name="Aksoy S."/>
            <person name="Warren W."/>
            <person name="Wilson R.K."/>
        </authorList>
    </citation>
    <scope>NUCLEOTIDE SEQUENCE [LARGE SCALE GENOMIC DNA]</scope>
    <source>
        <strain evidence="4">IAEA</strain>
    </source>
</reference>
<name>A0A1A9WNQ5_9MUSC</name>
<dbReference type="SUPFAM" id="SSF100895">
    <property type="entry name" value="Kazal-type serine protease inhibitors"/>
    <property type="match status" value="1"/>
</dbReference>
<dbReference type="InterPro" id="IPR036058">
    <property type="entry name" value="Kazal_dom_sf"/>
</dbReference>
<keyword evidence="1" id="KW-0732">Signal</keyword>
<dbReference type="InterPro" id="IPR002350">
    <property type="entry name" value="Kazal_dom"/>
</dbReference>
<proteinExistence type="predicted"/>
<dbReference type="PROSITE" id="PS51465">
    <property type="entry name" value="KAZAL_2"/>
    <property type="match status" value="1"/>
</dbReference>
<feature type="chain" id="PRO_5008400510" evidence="1">
    <location>
        <begin position="24"/>
        <end position="90"/>
    </location>
</feature>
<evidence type="ECO:0000256" key="1">
    <source>
        <dbReference type="SAM" id="SignalP"/>
    </source>
</evidence>
<reference evidence="3" key="2">
    <citation type="submission" date="2020-05" db="UniProtKB">
        <authorList>
            <consortium name="EnsemblMetazoa"/>
        </authorList>
    </citation>
    <scope>IDENTIFICATION</scope>
    <source>
        <strain evidence="3">IAEA</strain>
    </source>
</reference>
<evidence type="ECO:0000313" key="3">
    <source>
        <dbReference type="EnsemblMetazoa" id="GBRI026387-PA"/>
    </source>
</evidence>
<evidence type="ECO:0000313" key="4">
    <source>
        <dbReference type="Proteomes" id="UP000091820"/>
    </source>
</evidence>
<dbReference type="VEuPathDB" id="VectorBase:GBRI026387"/>
<dbReference type="AlphaFoldDB" id="A0A1A9WNQ5"/>
<sequence length="90" mass="10203">MFSFSMINSLLLISALCKTGVKSIPECNNACTREYQPVCGTLKSADKSLNCTFPNECLFKLRKCEHQEDWSIKTGVCFKDSEECPHLLNY</sequence>
<feature type="signal peptide" evidence="1">
    <location>
        <begin position="1"/>
        <end position="23"/>
    </location>
</feature>
<dbReference type="Gene3D" id="3.30.60.30">
    <property type="match status" value="1"/>
</dbReference>
<protein>
    <submittedName>
        <fullName evidence="3">Kazal-like domain-containing protein</fullName>
    </submittedName>
</protein>